<gene>
    <name evidence="1" type="ORF">BZL29_4130</name>
</gene>
<dbReference type="EMBL" id="MVBN01000004">
    <property type="protein sequence ID" value="OOK75098.1"/>
    <property type="molecule type" value="Genomic_DNA"/>
</dbReference>
<evidence type="ECO:0000313" key="1">
    <source>
        <dbReference type="EMBL" id="OOK75098.1"/>
    </source>
</evidence>
<evidence type="ECO:0000313" key="2">
    <source>
        <dbReference type="Proteomes" id="UP000188532"/>
    </source>
</evidence>
<protein>
    <submittedName>
        <fullName evidence="1">Uncharacterized protein</fullName>
    </submittedName>
</protein>
<accession>A0A1V3X7J9</accession>
<dbReference type="AlphaFoldDB" id="A0A1V3X7J9"/>
<sequence length="53" mass="5664">MAWPKTDAKVCAQPKLRVQTSVTGSRVASGRLFIAQQITERDDACGGRVDTGS</sequence>
<comment type="caution">
    <text evidence="1">The sequence shown here is derived from an EMBL/GenBank/DDBJ whole genome shotgun (WGS) entry which is preliminary data.</text>
</comment>
<dbReference type="Proteomes" id="UP000188532">
    <property type="component" value="Unassembled WGS sequence"/>
</dbReference>
<proteinExistence type="predicted"/>
<organism evidence="1 2">
    <name type="scientific">Mycobacterium kansasii</name>
    <dbReference type="NCBI Taxonomy" id="1768"/>
    <lineage>
        <taxon>Bacteria</taxon>
        <taxon>Bacillati</taxon>
        <taxon>Actinomycetota</taxon>
        <taxon>Actinomycetes</taxon>
        <taxon>Mycobacteriales</taxon>
        <taxon>Mycobacteriaceae</taxon>
        <taxon>Mycobacterium</taxon>
    </lineage>
</organism>
<reference evidence="1 2" key="1">
    <citation type="submission" date="2017-02" db="EMBL/GenBank/DDBJ databases">
        <title>Complete genome sequences of Mycobacterium kansasii strains isolated from rhesus macaques.</title>
        <authorList>
            <person name="Panda A."/>
            <person name="Nagaraj S."/>
            <person name="Zhao X."/>
            <person name="Tettelin H."/>
            <person name="Detolla L.J."/>
        </authorList>
    </citation>
    <scope>NUCLEOTIDE SEQUENCE [LARGE SCALE GENOMIC DNA]</scope>
    <source>
        <strain evidence="1 2">11-3469</strain>
    </source>
</reference>
<name>A0A1V3X7J9_MYCKA</name>